<accession>A0A0E0A9A2</accession>
<dbReference type="HOGENOM" id="CLU_1952083_0_0_1"/>
<protein>
    <submittedName>
        <fullName evidence="1">Uncharacterized protein</fullName>
    </submittedName>
</protein>
<keyword evidence="2" id="KW-1185">Reference proteome</keyword>
<proteinExistence type="predicted"/>
<reference evidence="1" key="2">
    <citation type="submission" date="2018-05" db="EMBL/GenBank/DDBJ databases">
        <title>OgluRS3 (Oryza glumaepatula Reference Sequence Version 3).</title>
        <authorList>
            <person name="Zhang J."/>
            <person name="Kudrna D."/>
            <person name="Lee S."/>
            <person name="Talag J."/>
            <person name="Welchert J."/>
            <person name="Wing R.A."/>
        </authorList>
    </citation>
    <scope>NUCLEOTIDE SEQUENCE [LARGE SCALE GENOMIC DNA]</scope>
</reference>
<evidence type="ECO:0000313" key="2">
    <source>
        <dbReference type="Proteomes" id="UP000026961"/>
    </source>
</evidence>
<sequence>MLPSHIVAAAPSPLLPPLILQLVRQGAETSCGQDHRSKINSSLSFELGAGSVVKCVGSPWSPVGSPPLASPIRLHLRLTGFPPRLHLRDHTAAEAHPRHRCAAIDCQGQHQQCLADLLHARRPPALPTG</sequence>
<reference evidence="1" key="1">
    <citation type="submission" date="2015-04" db="UniProtKB">
        <authorList>
            <consortium name="EnsemblPlants"/>
        </authorList>
    </citation>
    <scope>IDENTIFICATION</scope>
</reference>
<dbReference type="Gramene" id="OGLUM06G14920.1">
    <property type="protein sequence ID" value="OGLUM06G14920.1"/>
    <property type="gene ID" value="OGLUM06G14920"/>
</dbReference>
<dbReference type="AlphaFoldDB" id="A0A0E0A9A2"/>
<organism evidence="1">
    <name type="scientific">Oryza glumipatula</name>
    <dbReference type="NCBI Taxonomy" id="40148"/>
    <lineage>
        <taxon>Eukaryota</taxon>
        <taxon>Viridiplantae</taxon>
        <taxon>Streptophyta</taxon>
        <taxon>Embryophyta</taxon>
        <taxon>Tracheophyta</taxon>
        <taxon>Spermatophyta</taxon>
        <taxon>Magnoliopsida</taxon>
        <taxon>Liliopsida</taxon>
        <taxon>Poales</taxon>
        <taxon>Poaceae</taxon>
        <taxon>BOP clade</taxon>
        <taxon>Oryzoideae</taxon>
        <taxon>Oryzeae</taxon>
        <taxon>Oryzinae</taxon>
        <taxon>Oryza</taxon>
    </lineage>
</organism>
<name>A0A0E0A9A2_9ORYZ</name>
<dbReference type="Proteomes" id="UP000026961">
    <property type="component" value="Chromosome 6"/>
</dbReference>
<evidence type="ECO:0000313" key="1">
    <source>
        <dbReference type="EnsemblPlants" id="OGLUM06G14920.1"/>
    </source>
</evidence>
<dbReference type="EnsemblPlants" id="OGLUM06G14920.1">
    <property type="protein sequence ID" value="OGLUM06G14920.1"/>
    <property type="gene ID" value="OGLUM06G14920"/>
</dbReference>